<comment type="caution">
    <text evidence="1">The sequence shown here is derived from an EMBL/GenBank/DDBJ whole genome shotgun (WGS) entry which is preliminary data.</text>
</comment>
<proteinExistence type="predicted"/>
<organism evidence="1 2">
    <name type="scientific">Buddleja alternifolia</name>
    <dbReference type="NCBI Taxonomy" id="168488"/>
    <lineage>
        <taxon>Eukaryota</taxon>
        <taxon>Viridiplantae</taxon>
        <taxon>Streptophyta</taxon>
        <taxon>Embryophyta</taxon>
        <taxon>Tracheophyta</taxon>
        <taxon>Spermatophyta</taxon>
        <taxon>Magnoliopsida</taxon>
        <taxon>eudicotyledons</taxon>
        <taxon>Gunneridae</taxon>
        <taxon>Pentapetalae</taxon>
        <taxon>asterids</taxon>
        <taxon>lamiids</taxon>
        <taxon>Lamiales</taxon>
        <taxon>Scrophulariaceae</taxon>
        <taxon>Buddlejeae</taxon>
        <taxon>Buddleja</taxon>
    </lineage>
</organism>
<protein>
    <recommendedName>
        <fullName evidence="3">F-box protein</fullName>
    </recommendedName>
</protein>
<dbReference type="Proteomes" id="UP000826271">
    <property type="component" value="Unassembled WGS sequence"/>
</dbReference>
<evidence type="ECO:0000313" key="2">
    <source>
        <dbReference type="Proteomes" id="UP000826271"/>
    </source>
</evidence>
<sequence length="144" mass="16349">MVLGGCLCMINAPRNAPTDIWIMKEYGVRESWAKFSVDADYKWDINALCFIGDEEVVLVKDEESLVVYNIKDGNMRDMIVDGALVKVRDAQCTSTFVESLLVPFLAFDNKRRRMTHSSAKLDFEDESDSVLLLWLADVLSAYLL</sequence>
<keyword evidence="2" id="KW-1185">Reference proteome</keyword>
<reference evidence="1" key="1">
    <citation type="submission" date="2019-10" db="EMBL/GenBank/DDBJ databases">
        <authorList>
            <person name="Zhang R."/>
            <person name="Pan Y."/>
            <person name="Wang J."/>
            <person name="Ma R."/>
            <person name="Yu S."/>
        </authorList>
    </citation>
    <scope>NUCLEOTIDE SEQUENCE</scope>
    <source>
        <strain evidence="1">LA-IB0</strain>
        <tissue evidence="1">Leaf</tissue>
    </source>
</reference>
<accession>A0AAV6WND4</accession>
<evidence type="ECO:0008006" key="3">
    <source>
        <dbReference type="Google" id="ProtNLM"/>
    </source>
</evidence>
<evidence type="ECO:0000313" key="1">
    <source>
        <dbReference type="EMBL" id="KAG8369077.1"/>
    </source>
</evidence>
<dbReference type="EMBL" id="WHWC01000015">
    <property type="protein sequence ID" value="KAG8369077.1"/>
    <property type="molecule type" value="Genomic_DNA"/>
</dbReference>
<name>A0AAV6WND4_9LAMI</name>
<dbReference type="AlphaFoldDB" id="A0AAV6WND4"/>
<gene>
    <name evidence="1" type="ORF">BUALT_Bualt15G0112700</name>
</gene>